<comment type="caution">
    <text evidence="2">The sequence shown here is derived from an EMBL/GenBank/DDBJ whole genome shotgun (WGS) entry which is preliminary data.</text>
</comment>
<evidence type="ECO:0000313" key="3">
    <source>
        <dbReference type="Proteomes" id="UP000007360"/>
    </source>
</evidence>
<dbReference type="NCBIfam" id="TIGR01210">
    <property type="entry name" value="archaeosine biosynthesis radical SAM protein RaSEA"/>
    <property type="match status" value="1"/>
</dbReference>
<evidence type="ECO:0000259" key="1">
    <source>
        <dbReference type="PROSITE" id="PS51918"/>
    </source>
</evidence>
<dbReference type="RefSeq" id="WP_004030771.1">
    <property type="nucleotide sequence ID" value="NZ_AMPO01000005.1"/>
</dbReference>
<dbReference type="InterPro" id="IPR058240">
    <property type="entry name" value="rSAM_sf"/>
</dbReference>
<dbReference type="InterPro" id="IPR005909">
    <property type="entry name" value="RaSEA"/>
</dbReference>
<dbReference type="OrthoDB" id="105445at2157"/>
<feature type="domain" description="Radical SAM core" evidence="1">
    <location>
        <begin position="43"/>
        <end position="294"/>
    </location>
</feature>
<dbReference type="AlphaFoldDB" id="K2RC78"/>
<evidence type="ECO:0000313" key="2">
    <source>
        <dbReference type="EMBL" id="EKF85879.1"/>
    </source>
</evidence>
<dbReference type="SMART" id="SM00729">
    <property type="entry name" value="Elp3"/>
    <property type="match status" value="1"/>
</dbReference>
<name>K2RC78_METFP</name>
<gene>
    <name evidence="2" type="ORF">A994_07355</name>
</gene>
<dbReference type="SUPFAM" id="SSF102114">
    <property type="entry name" value="Radical SAM enzymes"/>
    <property type="match status" value="1"/>
</dbReference>
<dbReference type="EMBL" id="AMPO01000005">
    <property type="protein sequence ID" value="EKF85879.1"/>
    <property type="molecule type" value="Genomic_DNA"/>
</dbReference>
<reference evidence="2 3" key="1">
    <citation type="journal article" date="2012" name="J. Bacteriol.">
        <title>Draft genome sequence of Methanobacterium formicicum DSM 3637, an archaebacterium isolated from the methane producer amoeba Pelomyxa palustris.</title>
        <authorList>
            <person name="Gutierrez G."/>
        </authorList>
    </citation>
    <scope>NUCLEOTIDE SEQUENCE [LARGE SCALE GENOMIC DNA]</scope>
    <source>
        <strain evidence="3">DSM 3637 / PP1</strain>
    </source>
</reference>
<dbReference type="InterPro" id="IPR007197">
    <property type="entry name" value="rSAM"/>
</dbReference>
<dbReference type="Proteomes" id="UP000007360">
    <property type="component" value="Unassembled WGS sequence"/>
</dbReference>
<dbReference type="PROSITE" id="PS51918">
    <property type="entry name" value="RADICAL_SAM"/>
    <property type="match status" value="1"/>
</dbReference>
<dbReference type="GO" id="GO:0051536">
    <property type="term" value="F:iron-sulfur cluster binding"/>
    <property type="evidence" value="ECO:0007669"/>
    <property type="project" value="InterPro"/>
</dbReference>
<organism evidence="2 3">
    <name type="scientific">Methanobacterium formicicum (strain DSM 3637 / PP1)</name>
    <dbReference type="NCBI Taxonomy" id="1204725"/>
    <lineage>
        <taxon>Archaea</taxon>
        <taxon>Methanobacteriati</taxon>
        <taxon>Methanobacteriota</taxon>
        <taxon>Methanomada group</taxon>
        <taxon>Methanobacteria</taxon>
        <taxon>Methanobacteriales</taxon>
        <taxon>Methanobacteriaceae</taxon>
        <taxon>Methanobacterium</taxon>
    </lineage>
</organism>
<dbReference type="PATRIC" id="fig|1204725.3.peg.1479"/>
<keyword evidence="3" id="KW-1185">Reference proteome</keyword>
<proteinExistence type="predicted"/>
<accession>K2RC78</accession>
<sequence length="363" mass="40972">MNNQQPLNNLLPDIRKKALKRVKKRPPQELAASWSGDDLLYSGPGRTIFLVLPTAGCAWALAGSGGCSMCSYIADSPLEDVSSDELVEIFKEQFQRQIQKQEISGPTAIKIFVSGSFLNEEEIPETARQEIFKIINQYEDVEEVVVESRPEYVNEEILRDCCQLIPGKIFEVAMGLESASDDIRLQRINKGFTREDFEKAMTVIKSLKSDFKMEGKAYLLVKPILTSESEAIEDAVKSAQYAAEIGVGRVSFCPSTIHKGTLMEILWRRGSYQPPWIWSTLEIIRRVRSSVQIPVIMDTAGFGTRRGPYNCKKCNSKLKDAIIQSNINQTIPEDFECECKDKWVADVKYSNVNRSTTNLLKNH</sequence>
<dbReference type="PIRSF" id="PIRSF004954">
    <property type="entry name" value="Radical_SAM"/>
    <property type="match status" value="1"/>
</dbReference>
<protein>
    <recommendedName>
        <fullName evidence="1">Radical SAM core domain-containing protein</fullName>
    </recommendedName>
</protein>
<dbReference type="InterPro" id="IPR006638">
    <property type="entry name" value="Elp3/MiaA/NifB-like_rSAM"/>
</dbReference>
<dbReference type="CDD" id="cd01335">
    <property type="entry name" value="Radical_SAM"/>
    <property type="match status" value="1"/>
</dbReference>
<dbReference type="GO" id="GO:0003824">
    <property type="term" value="F:catalytic activity"/>
    <property type="evidence" value="ECO:0007669"/>
    <property type="project" value="InterPro"/>
</dbReference>